<dbReference type="RefSeq" id="WP_077411911.1">
    <property type="nucleotide sequence ID" value="NZ_JBHRTS010000006.1"/>
</dbReference>
<dbReference type="PANTHER" id="PTHR11261:SF3">
    <property type="entry name" value="RETINOL-BINDING PROTEIN 3"/>
    <property type="match status" value="1"/>
</dbReference>
<dbReference type="InterPro" id="IPR005151">
    <property type="entry name" value="Tail-specific_protease"/>
</dbReference>
<name>A0ABV7JDV0_9GAMM</name>
<evidence type="ECO:0000256" key="1">
    <source>
        <dbReference type="SAM" id="SignalP"/>
    </source>
</evidence>
<dbReference type="Pfam" id="PF03572">
    <property type="entry name" value="Peptidase_S41"/>
    <property type="match status" value="1"/>
</dbReference>
<reference evidence="4" key="1">
    <citation type="journal article" date="2019" name="Int. J. Syst. Evol. Microbiol.">
        <title>The Global Catalogue of Microorganisms (GCM) 10K type strain sequencing project: providing services to taxonomists for standard genome sequencing and annotation.</title>
        <authorList>
            <consortium name="The Broad Institute Genomics Platform"/>
            <consortium name="The Broad Institute Genome Sequencing Center for Infectious Disease"/>
            <person name="Wu L."/>
            <person name="Ma J."/>
        </authorList>
    </citation>
    <scope>NUCLEOTIDE SEQUENCE [LARGE SCALE GENOMIC DNA]</scope>
    <source>
        <strain evidence="4">KCTC 42953</strain>
    </source>
</reference>
<keyword evidence="1" id="KW-0732">Signal</keyword>
<feature type="domain" description="Tail specific protease" evidence="2">
    <location>
        <begin position="197"/>
        <end position="380"/>
    </location>
</feature>
<feature type="chain" id="PRO_5047066947" evidence="1">
    <location>
        <begin position="21"/>
        <end position="401"/>
    </location>
</feature>
<dbReference type="Gene3D" id="3.90.226.10">
    <property type="entry name" value="2-enoyl-CoA Hydratase, Chain A, domain 1"/>
    <property type="match status" value="1"/>
</dbReference>
<evidence type="ECO:0000313" key="4">
    <source>
        <dbReference type="Proteomes" id="UP001595533"/>
    </source>
</evidence>
<dbReference type="Proteomes" id="UP001595533">
    <property type="component" value="Unassembled WGS sequence"/>
</dbReference>
<sequence>MKNPFTLLSILLINMQTAQANHQAAVNHVLAQIQSHHAYLDEQGIDMACLSRVYRQTGHLETSGQLMTHLEQLMLEFADNHMHLQANTRDSYRLYGPIVVSKNNGGEFLLSDYHKNQLSQPESLPVGARLVSINEQSPEAVIEAFPTRCLDKTKRKHQEWIINKTLAGIYHQPRKVVFATTNKLLRFDLNQFKTADQPDLLTSRTEQNLGIITVNNSLGNNQLISAFDQAIDELQHTRGMVLDLRNTIGGGDSYIARAIMSRLISQTQPYQVHRFIEQYDEQPGIPRRWIEQVEPRGRHYDKPMVVLVNHWTGSMGEGLAIGLQGMGRATVAGTKMAGLLGAVQGFDITHLSYGFQMPVEQLRRVDGTPREQVKPDLTVLPDESAEDNVLAAAIKYLLKAL</sequence>
<evidence type="ECO:0000259" key="2">
    <source>
        <dbReference type="SMART" id="SM00245"/>
    </source>
</evidence>
<keyword evidence="4" id="KW-1185">Reference proteome</keyword>
<dbReference type="PANTHER" id="PTHR11261">
    <property type="entry name" value="INTERPHOTORECEPTOR RETINOID-BINDING PROTEIN"/>
    <property type="match status" value="1"/>
</dbReference>
<evidence type="ECO:0000313" key="3">
    <source>
        <dbReference type="EMBL" id="MFC3194953.1"/>
    </source>
</evidence>
<accession>A0ABV7JDV0</accession>
<proteinExistence type="predicted"/>
<dbReference type="EMBL" id="JBHRTS010000006">
    <property type="protein sequence ID" value="MFC3194953.1"/>
    <property type="molecule type" value="Genomic_DNA"/>
</dbReference>
<protein>
    <submittedName>
        <fullName evidence="3">S41 family peptidase</fullName>
    </submittedName>
</protein>
<comment type="caution">
    <text evidence="3">The sequence shown here is derived from an EMBL/GenBank/DDBJ whole genome shotgun (WGS) entry which is preliminary data.</text>
</comment>
<dbReference type="SUPFAM" id="SSF52096">
    <property type="entry name" value="ClpP/crotonase"/>
    <property type="match status" value="1"/>
</dbReference>
<dbReference type="SMART" id="SM00245">
    <property type="entry name" value="TSPc"/>
    <property type="match status" value="1"/>
</dbReference>
<dbReference type="InterPro" id="IPR029045">
    <property type="entry name" value="ClpP/crotonase-like_dom_sf"/>
</dbReference>
<feature type="signal peptide" evidence="1">
    <location>
        <begin position="1"/>
        <end position="20"/>
    </location>
</feature>
<organism evidence="3 4">
    <name type="scientific">Marinicella sediminis</name>
    <dbReference type="NCBI Taxonomy" id="1792834"/>
    <lineage>
        <taxon>Bacteria</taxon>
        <taxon>Pseudomonadati</taxon>
        <taxon>Pseudomonadota</taxon>
        <taxon>Gammaproteobacteria</taxon>
        <taxon>Lysobacterales</taxon>
        <taxon>Marinicellaceae</taxon>
        <taxon>Marinicella</taxon>
    </lineage>
</organism>
<gene>
    <name evidence="3" type="ORF">ACFODZ_11945</name>
</gene>